<comment type="pathway">
    <text evidence="1">Protein modification; protein glycosylation.</text>
</comment>
<dbReference type="KEGG" id="lak:106175596"/>
<dbReference type="Pfam" id="PF23524">
    <property type="entry name" value="MGAT4A_C"/>
    <property type="match status" value="1"/>
</dbReference>
<feature type="coiled-coil region" evidence="4">
    <location>
        <begin position="37"/>
        <end position="67"/>
    </location>
</feature>
<accession>A0A1S3JSM1</accession>
<keyword evidence="5" id="KW-0472">Membrane</keyword>
<organism evidence="8 9">
    <name type="scientific">Lingula anatina</name>
    <name type="common">Brachiopod</name>
    <name type="synonym">Lingula unguis</name>
    <dbReference type="NCBI Taxonomy" id="7574"/>
    <lineage>
        <taxon>Eukaryota</taxon>
        <taxon>Metazoa</taxon>
        <taxon>Spiralia</taxon>
        <taxon>Lophotrochozoa</taxon>
        <taxon>Brachiopoda</taxon>
        <taxon>Linguliformea</taxon>
        <taxon>Lingulata</taxon>
        <taxon>Lingulida</taxon>
        <taxon>Linguloidea</taxon>
        <taxon>Lingulidae</taxon>
        <taxon>Lingula</taxon>
    </lineage>
</organism>
<dbReference type="InterPro" id="IPR057279">
    <property type="entry name" value="MGAT4"/>
</dbReference>
<dbReference type="PANTHER" id="PTHR12062:SF9">
    <property type="entry name" value="ALPHA-1,3-MANNOSYL-GLYCOPROTEIN 4-BETA-N-ACETYLGLUCOSAMINYLTRANSFERASE A, ISOFORM A"/>
    <property type="match status" value="1"/>
</dbReference>
<gene>
    <name evidence="9 10" type="primary">LOC106175596</name>
</gene>
<name>A0A1S3JSM1_LINAN</name>
<dbReference type="InterPro" id="IPR006759">
    <property type="entry name" value="Glyco_transf_54"/>
</dbReference>
<keyword evidence="5" id="KW-1133">Transmembrane helix</keyword>
<dbReference type="GO" id="GO:0005783">
    <property type="term" value="C:endoplasmic reticulum"/>
    <property type="evidence" value="ECO:0007669"/>
    <property type="project" value="TreeGrafter"/>
</dbReference>
<evidence type="ECO:0000259" key="7">
    <source>
        <dbReference type="Pfam" id="PF23524"/>
    </source>
</evidence>
<dbReference type="PANTHER" id="PTHR12062">
    <property type="entry name" value="N-ACETYLGLUCOSAMINYLTRANSFERASE VI"/>
    <property type="match status" value="1"/>
</dbReference>
<dbReference type="RefSeq" id="XP_013413121.1">
    <property type="nucleotide sequence ID" value="XM_013557667.2"/>
</dbReference>
<feature type="domain" description="MGAT4 conserved region" evidence="6">
    <location>
        <begin position="112"/>
        <end position="381"/>
    </location>
</feature>
<dbReference type="GO" id="GO:0006487">
    <property type="term" value="P:protein N-linked glycosylation"/>
    <property type="evidence" value="ECO:0007669"/>
    <property type="project" value="TreeGrafter"/>
</dbReference>
<dbReference type="OrthoDB" id="2016523at2759"/>
<evidence type="ECO:0000259" key="6">
    <source>
        <dbReference type="Pfam" id="PF04666"/>
    </source>
</evidence>
<protein>
    <submittedName>
        <fullName evidence="9 10">Alpha-1,3-mannosyl-glycoprotein 4-beta-N-acetylglucosaminyltransferase B</fullName>
    </submittedName>
</protein>
<evidence type="ECO:0000256" key="1">
    <source>
        <dbReference type="ARBA" id="ARBA00004922"/>
    </source>
</evidence>
<feature type="transmembrane region" description="Helical" evidence="5">
    <location>
        <begin position="7"/>
        <end position="27"/>
    </location>
</feature>
<dbReference type="InterPro" id="IPR056576">
    <property type="entry name" value="MGAT4_A/B/C_C"/>
</dbReference>
<evidence type="ECO:0000313" key="9">
    <source>
        <dbReference type="RefSeq" id="XP_013413121.1"/>
    </source>
</evidence>
<keyword evidence="2" id="KW-0328">Glycosyltransferase</keyword>
<sequence length="540" mass="61758">MRVRATWIPRLAALIIILPVLWMLNFLSFNPSTLPKENELILEETKLREQIAELKKQLEERRSLQHETPGVIKVPEAKNTSPEQRLPEAHVEVAAESHNVAAHNASKAAHHAVHANIKNVDSFPPAVRLGQNRTGATVVVGIPSVKREKVSYLSDTLRSLVDNLDAGSKKDVLLIVMVSEPFNTEYAKETAESINGRFPDQVRDGLIEVICPPASFYPDLDHVDTLGDTVERARWRTKQNIDYAYLMMYAMKRGSYYLQLEDDVITKPDYMLNIKKTISGQRVKNWILIDFSYLGFIGKLFHMQDIELLAQFFLMFHDRQPVDWLLEYYVTTKACFLDWNEKKCNAEKKKMRPSYRPSLFQHMGYYSSLAGKIQKLKDPRFGQKVKDKGFTPHTDNPKAEVSCTINQYKQYSIAGAYVGHSFFWGIPEGNETCDFKFQPPIKIKRFFFKSGNLEHPGDKFTSNTTVEMLPAENASAFQAKYQKTKDNYFIVQKFSKDGIAEGSLDESFPPVDILRIQLRGPTDAWAILSEILITPHATKR</sequence>
<keyword evidence="4" id="KW-0175">Coiled coil</keyword>
<feature type="domain" description="MGAT4 A/B/C C-terminal" evidence="7">
    <location>
        <begin position="399"/>
        <end position="530"/>
    </location>
</feature>
<evidence type="ECO:0000256" key="3">
    <source>
        <dbReference type="ARBA" id="ARBA00022679"/>
    </source>
</evidence>
<dbReference type="OMA" id="RIHAWIH"/>
<proteinExistence type="predicted"/>
<dbReference type="STRING" id="7574.A0A1S3JSM1"/>
<reference evidence="9 10" key="1">
    <citation type="submission" date="2025-04" db="UniProtKB">
        <authorList>
            <consortium name="RefSeq"/>
        </authorList>
    </citation>
    <scope>IDENTIFICATION</scope>
    <source>
        <tissue evidence="9 10">Gonads</tissue>
    </source>
</reference>
<keyword evidence="8" id="KW-1185">Reference proteome</keyword>
<dbReference type="Pfam" id="PF04666">
    <property type="entry name" value="MGAT4_cons"/>
    <property type="match status" value="1"/>
</dbReference>
<dbReference type="GO" id="GO:0005795">
    <property type="term" value="C:Golgi stack"/>
    <property type="evidence" value="ECO:0007669"/>
    <property type="project" value="TreeGrafter"/>
</dbReference>
<dbReference type="GO" id="GO:0005793">
    <property type="term" value="C:endoplasmic reticulum-Golgi intermediate compartment"/>
    <property type="evidence" value="ECO:0007669"/>
    <property type="project" value="TreeGrafter"/>
</dbReference>
<evidence type="ECO:0000256" key="4">
    <source>
        <dbReference type="SAM" id="Coils"/>
    </source>
</evidence>
<evidence type="ECO:0000313" key="10">
    <source>
        <dbReference type="RefSeq" id="XP_013413122.1"/>
    </source>
</evidence>
<keyword evidence="3" id="KW-0808">Transferase</keyword>
<dbReference type="RefSeq" id="XP_013413122.1">
    <property type="nucleotide sequence ID" value="XM_013557668.2"/>
</dbReference>
<dbReference type="Proteomes" id="UP000085678">
    <property type="component" value="Unplaced"/>
</dbReference>
<evidence type="ECO:0000256" key="2">
    <source>
        <dbReference type="ARBA" id="ARBA00022676"/>
    </source>
</evidence>
<evidence type="ECO:0000256" key="5">
    <source>
        <dbReference type="SAM" id="Phobius"/>
    </source>
</evidence>
<dbReference type="GeneID" id="106175596"/>
<evidence type="ECO:0000313" key="8">
    <source>
        <dbReference type="Proteomes" id="UP000085678"/>
    </source>
</evidence>
<dbReference type="GO" id="GO:0008375">
    <property type="term" value="F:acetylglucosaminyltransferase activity"/>
    <property type="evidence" value="ECO:0007669"/>
    <property type="project" value="TreeGrafter"/>
</dbReference>
<dbReference type="AlphaFoldDB" id="A0A1S3JSM1"/>
<keyword evidence="5" id="KW-0812">Transmembrane</keyword>